<accession>A0A2A9NM44</accession>
<keyword evidence="2" id="KW-1185">Reference proteome</keyword>
<organism evidence="1 2">
    <name type="scientific">Amanita thiersii Skay4041</name>
    <dbReference type="NCBI Taxonomy" id="703135"/>
    <lineage>
        <taxon>Eukaryota</taxon>
        <taxon>Fungi</taxon>
        <taxon>Dikarya</taxon>
        <taxon>Basidiomycota</taxon>
        <taxon>Agaricomycotina</taxon>
        <taxon>Agaricomycetes</taxon>
        <taxon>Agaricomycetidae</taxon>
        <taxon>Agaricales</taxon>
        <taxon>Pluteineae</taxon>
        <taxon>Amanitaceae</taxon>
        <taxon>Amanita</taxon>
    </lineage>
</organism>
<dbReference type="Proteomes" id="UP000242287">
    <property type="component" value="Unassembled WGS sequence"/>
</dbReference>
<protein>
    <submittedName>
        <fullName evidence="1">Uncharacterized protein</fullName>
    </submittedName>
</protein>
<sequence length="534" mass="62122">MADFGLHLFCLPLDTRLRREDVIDLRVHASWTLGDLRHAIQKSSPAYENVNLYYIKVWVLETYIDLPQYSNEDPRIAALSLGKGLKKIENLELVCHYFPNGIKDQDSFKIHLVTRIIKTSSPNILTDPFVALWKSSWGRPLPAEAVQLPQTSEESDATEFNFAGYNANYFTTCLPGDLLPGLPIFDWPPAPNKNRKSFLIRAEYIRMYDYIQECYEKRHESTNQLVVVVTGQPGIGKETSQCGLIMPSAVDWERHLPLYCINTATIIVLPMKESLRMIRKPLNILAFMNQVMRSSGALSMQQLHLTLRQSWQPHVAIMNPWTWDEVEYIYHHRYPKRDLSPVKRKYHEIGPTARICLDYTSSDVKDLEFHRFGAIRKMVEERSNLLNIFEAEYLLTASSSHHTEYHKIWFLQREGIEVSSERSIRPLSRTVGSLIIQCLQQQDEKETLHLWHQLTKFPYGGPMIGIVFEAHMHRRNRSQIHFHGQPMFKHTSRYHAMFANYDDQPNLLASRQNAIQQGLHDLRIDVTPKIPRFT</sequence>
<evidence type="ECO:0000313" key="2">
    <source>
        <dbReference type="Proteomes" id="UP000242287"/>
    </source>
</evidence>
<dbReference type="OrthoDB" id="2340858at2759"/>
<reference evidence="1 2" key="1">
    <citation type="submission" date="2014-02" db="EMBL/GenBank/DDBJ databases">
        <title>Transposable element dynamics among asymbiotic and ectomycorrhizal Amanita fungi.</title>
        <authorList>
            <consortium name="DOE Joint Genome Institute"/>
            <person name="Hess J."/>
            <person name="Skrede I."/>
            <person name="Wolfe B."/>
            <person name="LaButti K."/>
            <person name="Ohm R.A."/>
            <person name="Grigoriev I.V."/>
            <person name="Pringle A."/>
        </authorList>
    </citation>
    <scope>NUCLEOTIDE SEQUENCE [LARGE SCALE GENOMIC DNA]</scope>
    <source>
        <strain evidence="1 2">SKay4041</strain>
    </source>
</reference>
<dbReference type="InterPro" id="IPR052980">
    <property type="entry name" value="Crinkler_effector"/>
</dbReference>
<gene>
    <name evidence="1" type="ORF">AMATHDRAFT_49217</name>
</gene>
<dbReference type="PANTHER" id="PTHR33129">
    <property type="entry name" value="PROTEIN KINASE DOMAIN-CONTAINING PROTEIN-RELATED"/>
    <property type="match status" value="1"/>
</dbReference>
<proteinExistence type="predicted"/>
<dbReference type="AlphaFoldDB" id="A0A2A9NM44"/>
<dbReference type="EMBL" id="KZ302049">
    <property type="protein sequence ID" value="PFH48826.1"/>
    <property type="molecule type" value="Genomic_DNA"/>
</dbReference>
<evidence type="ECO:0000313" key="1">
    <source>
        <dbReference type="EMBL" id="PFH48826.1"/>
    </source>
</evidence>
<name>A0A2A9NM44_9AGAR</name>
<dbReference type="PANTHER" id="PTHR33129:SF1">
    <property type="entry name" value="ATP-BINDING PROTEIN"/>
    <property type="match status" value="1"/>
</dbReference>